<comment type="caution">
    <text evidence="1">The sequence shown here is derived from an EMBL/GenBank/DDBJ whole genome shotgun (WGS) entry which is preliminary data.</text>
</comment>
<evidence type="ECO:0000313" key="2">
    <source>
        <dbReference type="Proteomes" id="UP001305779"/>
    </source>
</evidence>
<reference evidence="1 2" key="1">
    <citation type="journal article" date="2023" name="G3 (Bethesda)">
        <title>A chromosome-level genome assembly of Zasmidium syzygii isolated from banana leaves.</title>
        <authorList>
            <person name="van Westerhoven A.C."/>
            <person name="Mehrabi R."/>
            <person name="Talebi R."/>
            <person name="Steentjes M.B.F."/>
            <person name="Corcolon B."/>
            <person name="Chong P.A."/>
            <person name="Kema G.H.J."/>
            <person name="Seidl M.F."/>
        </authorList>
    </citation>
    <scope>NUCLEOTIDE SEQUENCE [LARGE SCALE GENOMIC DNA]</scope>
    <source>
        <strain evidence="1 2">P124</strain>
    </source>
</reference>
<evidence type="ECO:0000313" key="1">
    <source>
        <dbReference type="EMBL" id="KAK4498280.1"/>
    </source>
</evidence>
<gene>
    <name evidence="1" type="ORF">PRZ48_010938</name>
</gene>
<proteinExistence type="predicted"/>
<keyword evidence="2" id="KW-1185">Reference proteome</keyword>
<sequence>MEDAAAIQAFSDNARHILAGQLRRDFPYMDHAAVDRTVEQAMSKITNGLHRASQNVPDGDE</sequence>
<protein>
    <submittedName>
        <fullName evidence="1">Uncharacterized protein</fullName>
    </submittedName>
</protein>
<dbReference type="Proteomes" id="UP001305779">
    <property type="component" value="Unassembled WGS sequence"/>
</dbReference>
<dbReference type="EMBL" id="JAXOVC010000008">
    <property type="protein sequence ID" value="KAK4498280.1"/>
    <property type="molecule type" value="Genomic_DNA"/>
</dbReference>
<accession>A0ABR0EAK9</accession>
<name>A0ABR0EAK9_ZASCE</name>
<organism evidence="1 2">
    <name type="scientific">Zasmidium cellare</name>
    <name type="common">Wine cellar mold</name>
    <name type="synonym">Racodium cellare</name>
    <dbReference type="NCBI Taxonomy" id="395010"/>
    <lineage>
        <taxon>Eukaryota</taxon>
        <taxon>Fungi</taxon>
        <taxon>Dikarya</taxon>
        <taxon>Ascomycota</taxon>
        <taxon>Pezizomycotina</taxon>
        <taxon>Dothideomycetes</taxon>
        <taxon>Dothideomycetidae</taxon>
        <taxon>Mycosphaerellales</taxon>
        <taxon>Mycosphaerellaceae</taxon>
        <taxon>Zasmidium</taxon>
    </lineage>
</organism>